<feature type="region of interest" description="Disordered" evidence="1">
    <location>
        <begin position="1"/>
        <end position="36"/>
    </location>
</feature>
<reference evidence="2" key="1">
    <citation type="submission" date="2014-05" db="EMBL/GenBank/DDBJ databases">
        <title>The transcriptome of the halophilic microalga Tetraselmis sp. GSL018 isolated from the Great Salt Lake, Utah.</title>
        <authorList>
            <person name="Jinkerson R.E."/>
            <person name="D'Adamo S."/>
            <person name="Posewitz M.C."/>
        </authorList>
    </citation>
    <scope>NUCLEOTIDE SEQUENCE</scope>
    <source>
        <strain evidence="2">GSL018</strain>
    </source>
</reference>
<dbReference type="EMBL" id="GBEZ01010010">
    <property type="protein sequence ID" value="JAC75628.1"/>
    <property type="molecule type" value="Transcribed_RNA"/>
</dbReference>
<proteinExistence type="predicted"/>
<sequence>AGTEQRRGVAAASVDEHHRDVRLGNPQSQHERPKHQYSLSEQCVWVKRSFLSLGEGGVGPRASPLPRFWGTAPPIATPS</sequence>
<dbReference type="AlphaFoldDB" id="A0A061RUM0"/>
<accession>A0A061RUM0</accession>
<evidence type="ECO:0000256" key="1">
    <source>
        <dbReference type="SAM" id="MobiDB-lite"/>
    </source>
</evidence>
<organism evidence="2">
    <name type="scientific">Tetraselmis sp. GSL018</name>
    <dbReference type="NCBI Taxonomy" id="582737"/>
    <lineage>
        <taxon>Eukaryota</taxon>
        <taxon>Viridiplantae</taxon>
        <taxon>Chlorophyta</taxon>
        <taxon>core chlorophytes</taxon>
        <taxon>Chlorodendrophyceae</taxon>
        <taxon>Chlorodendrales</taxon>
        <taxon>Chlorodendraceae</taxon>
        <taxon>Tetraselmis</taxon>
    </lineage>
</organism>
<protein>
    <submittedName>
        <fullName evidence="2">Uncharacterized protein</fullName>
    </submittedName>
</protein>
<name>A0A061RUM0_9CHLO</name>
<evidence type="ECO:0000313" key="2">
    <source>
        <dbReference type="EMBL" id="JAC75628.1"/>
    </source>
</evidence>
<gene>
    <name evidence="2" type="ORF">TSPGSL018_22520</name>
</gene>
<feature type="non-terminal residue" evidence="2">
    <location>
        <position position="1"/>
    </location>
</feature>